<dbReference type="AlphaFoldDB" id="A0A9X1NC13"/>
<dbReference type="EMBL" id="JAJOMB010000004">
    <property type="protein sequence ID" value="MCD5311069.1"/>
    <property type="molecule type" value="Genomic_DNA"/>
</dbReference>
<keyword evidence="2" id="KW-0479">Metal-binding</keyword>
<gene>
    <name evidence="3" type="ORF">LR394_09190</name>
</gene>
<proteinExistence type="inferred from homology"/>
<dbReference type="InterPro" id="IPR008949">
    <property type="entry name" value="Isoprenoid_synthase_dom_sf"/>
</dbReference>
<comment type="similarity">
    <text evidence="2">Belongs to the terpene synthase family.</text>
</comment>
<dbReference type="Pfam" id="PF19086">
    <property type="entry name" value="Terpene_syn_C_2"/>
    <property type="match status" value="2"/>
</dbReference>
<comment type="caution">
    <text evidence="3">The sequence shown here is derived from an EMBL/GenBank/DDBJ whole genome shotgun (WGS) entry which is preliminary data.</text>
</comment>
<dbReference type="Proteomes" id="UP001138997">
    <property type="component" value="Unassembled WGS sequence"/>
</dbReference>
<evidence type="ECO:0000313" key="3">
    <source>
        <dbReference type="EMBL" id="MCD5311069.1"/>
    </source>
</evidence>
<accession>A0A9X1NC13</accession>
<dbReference type="EC" id="4.2.3.-" evidence="2"/>
<comment type="cofactor">
    <cofactor evidence="2">
        <name>Mg(2+)</name>
        <dbReference type="ChEBI" id="CHEBI:18420"/>
    </cofactor>
</comment>
<name>A0A9X1NC13_9ACTN</name>
<evidence type="ECO:0000256" key="2">
    <source>
        <dbReference type="RuleBase" id="RU366034"/>
    </source>
</evidence>
<reference evidence="3" key="1">
    <citation type="submission" date="2021-11" db="EMBL/GenBank/DDBJ databases">
        <title>Streptomyces corallinus and Kineosporia corallina sp. nov., two new coral-derived marine actinobacteria.</title>
        <authorList>
            <person name="Buangrab K."/>
            <person name="Sutthacheep M."/>
            <person name="Yeemin T."/>
            <person name="Harunari E."/>
            <person name="Igarashi Y."/>
            <person name="Sripreechasak P."/>
            <person name="Kanchanasin P."/>
            <person name="Tanasupawat S."/>
            <person name="Phongsopitanun W."/>
        </authorList>
    </citation>
    <scope>NUCLEOTIDE SEQUENCE</scope>
    <source>
        <strain evidence="3">JCM 31032</strain>
    </source>
</reference>
<dbReference type="Gene3D" id="1.10.600.10">
    <property type="entry name" value="Farnesyl Diphosphate Synthase"/>
    <property type="match status" value="2"/>
</dbReference>
<dbReference type="SFLD" id="SFLDG01020">
    <property type="entry name" value="Terpene_Cyclase_Like_2"/>
    <property type="match status" value="2"/>
</dbReference>
<evidence type="ECO:0000256" key="1">
    <source>
        <dbReference type="ARBA" id="ARBA00023239"/>
    </source>
</evidence>
<organism evidence="3 4">
    <name type="scientific">Kineosporia babensis</name>
    <dbReference type="NCBI Taxonomy" id="499548"/>
    <lineage>
        <taxon>Bacteria</taxon>
        <taxon>Bacillati</taxon>
        <taxon>Actinomycetota</taxon>
        <taxon>Actinomycetes</taxon>
        <taxon>Kineosporiales</taxon>
        <taxon>Kineosporiaceae</taxon>
        <taxon>Kineosporia</taxon>
    </lineage>
</organism>
<dbReference type="GO" id="GO:0046872">
    <property type="term" value="F:metal ion binding"/>
    <property type="evidence" value="ECO:0007669"/>
    <property type="project" value="UniProtKB-KW"/>
</dbReference>
<dbReference type="SUPFAM" id="SSF48576">
    <property type="entry name" value="Terpenoid synthases"/>
    <property type="match status" value="2"/>
</dbReference>
<keyword evidence="1 2" id="KW-0456">Lyase</keyword>
<dbReference type="RefSeq" id="WP_231440248.1">
    <property type="nucleotide sequence ID" value="NZ_JAJOMB010000004.1"/>
</dbReference>
<dbReference type="PANTHER" id="PTHR35201">
    <property type="entry name" value="TERPENE SYNTHASE"/>
    <property type="match status" value="1"/>
</dbReference>
<dbReference type="SFLD" id="SFLDS00005">
    <property type="entry name" value="Isoprenoid_Synthase_Type_I"/>
    <property type="match status" value="2"/>
</dbReference>
<protein>
    <recommendedName>
        <fullName evidence="2">Terpene synthase</fullName>
        <ecNumber evidence="2">4.2.3.-</ecNumber>
    </recommendedName>
</protein>
<dbReference type="InterPro" id="IPR034686">
    <property type="entry name" value="Terpene_cyclase-like_2"/>
</dbReference>
<keyword evidence="4" id="KW-1185">Reference proteome</keyword>
<evidence type="ECO:0000313" key="4">
    <source>
        <dbReference type="Proteomes" id="UP001138997"/>
    </source>
</evidence>
<keyword evidence="2" id="KW-0460">Magnesium</keyword>
<dbReference type="PANTHER" id="PTHR35201:SF4">
    <property type="entry name" value="BETA-PINACENE SYNTHASE-RELATED"/>
    <property type="match status" value="1"/>
</dbReference>
<sequence length="708" mass="80180">MSFQLPDFYLPHPARLNPNVEHARVNSTRWARGMGMLDAARPDGSPVWTEQSLARMDYALMCGYTHPDCDAPMLDLITEWYVWVFFFDDHFLESFKYSRDLAGGQAYVDRLEEFMTPDGLTLNDAQNPSEAGLADLWARTVPAMSGAWRARFVTSTHNLLVESMWELQNIDAGRVANPIEYVQMRRRVGGAPWSANLVEFVTNAELPSSVAERRPLRVLVDTFSDAVHLRNDLFSYQREVEEEGENSNAVLVFERFLDCETQRSADLVNDLLTSRLQQFENTALTEIPALLAEHGVLPGEALAVATYVQGLQDWQAGGHEWHARSSRYMNAGAQTATWSLPTGASGLGSSAGRVFGPGVKVRNRQYLHALFQPVGHLPLPDFHMPFPVRISSHLDAARQHNLEWSERMGMFEGVWDATRFVGMDLAYCAAMIHPDASPEQLNLSSDWLSWGTYGDDYFPVVFGNARNLAGAKASHQRYGLFMPLDGGATPEPQDPMERGLADLWARTAGPMPIQARARLRRAVRAMTSSWIWELANQTQNRVPDPIDYIEMRRRTFGSDLTIALSRFTHAEVVPQYLFEHRVLHELDTAAQDYACFLNDVFSYQKEIEFEGEIHNLVFVLEQFLGTDRLSALGVVNDLMTARMQQFTLIAEHDLPALIEELHLADEVASALRQHVDYLKNWMSGILEWHRKATRYTTAELQERRLLVG</sequence>
<dbReference type="GO" id="GO:0010333">
    <property type="term" value="F:terpene synthase activity"/>
    <property type="evidence" value="ECO:0007669"/>
    <property type="project" value="InterPro"/>
</dbReference>